<proteinExistence type="predicted"/>
<organism evidence="4">
    <name type="scientific">uncultured bacterium contig00026</name>
    <dbReference type="NCBI Taxonomy" id="1181515"/>
    <lineage>
        <taxon>Bacteria</taxon>
        <taxon>environmental samples</taxon>
    </lineage>
</organism>
<accession>A0A806JY43</accession>
<protein>
    <submittedName>
        <fullName evidence="4">Putative large secreted protein</fullName>
    </submittedName>
</protein>
<dbReference type="AlphaFoldDB" id="A0A806JY43"/>
<feature type="domain" description="Alpha fucosidase A-like C-terminal" evidence="2">
    <location>
        <begin position="693"/>
        <end position="750"/>
    </location>
</feature>
<dbReference type="SUPFAM" id="SSF48208">
    <property type="entry name" value="Six-hairpin glycosidases"/>
    <property type="match status" value="1"/>
</dbReference>
<sequence length="774" mass="86749">MTDSLIFDSPAERWEEALPLGNGRLGAMIFGSPGREKLQLNEDSIWSGAYRDRNNPAAKAALPEIRRLLNEGRISEAEELCLEALSGIPPAQRVYQTAGELLINFSPDGNFGHPFSGTRSGPLISDVSNYRRELDLSRALHTVSFESGGVVFKRECFISAVADVLVLRFSAAGTDGNSASGKISFRAGLERGVFYDRKGNVEGAAFICREEGIPFCTMIKVAQRGGTQEGKGGFITVYNADEALLFLDIRTGFRVADYEAACLSNLNRSAKRGWEELFREHVEKHRTLYNRAELVLKDRSDDNHAADNTVRYFNFCRYLLISCSQPGMVPKETMLPANLQGLWNPHMDPPWGCGYTININTQMNYWPACMCNLAETEEPLFSLIERMYPNGKKTAQTMYGCRGFTAHHNTDIWGDTAPRDYWLPGSYWVLGAAWLVLHIWEHYEYTQDSYFLKKYFYLLKEACIFFVDFLIPGNRTNEEGEPSSPAEPYLVVSPSVSPENSYKHNSEIASLCAGCEMDNQILRKLFGAAICAAEILGGNDTDTEQFRSILSRLPEPAIHGSGAIREWNEEYEEAEPGHRHFSHLFALWPGDAITLDETPELAAAAKKSIERRLAADGGHTGWSRAWLVNLSARLTEGEAALEHLKAIFRDFTLPNLFNTHPPFQIDGNFGALAGITQMLAQSRIRYKPEPKVIIDILPALPKEWPSGRVKGIRVKGNLELEIVWENGKLKYYTMKNMGNKEIPVTTRWRDNIHECNAAPSSNSNYYTATPITSL</sequence>
<dbReference type="Gene3D" id="1.50.10.10">
    <property type="match status" value="1"/>
</dbReference>
<dbReference type="Pfam" id="PF21307">
    <property type="entry name" value="Glyco_hydro_95_C"/>
    <property type="match status" value="1"/>
</dbReference>
<dbReference type="InterPro" id="IPR008928">
    <property type="entry name" value="6-hairpin_glycosidase_sf"/>
</dbReference>
<dbReference type="InterPro" id="IPR012341">
    <property type="entry name" value="6hp_glycosidase-like_sf"/>
</dbReference>
<dbReference type="Pfam" id="PF14498">
    <property type="entry name" value="Glyco_hyd_65N_2"/>
    <property type="match status" value="1"/>
</dbReference>
<reference evidence="4" key="1">
    <citation type="submission" date="2012-03" db="EMBL/GenBank/DDBJ databases">
        <title>Functional metagenomics reveals considerable lignocellulase gene clusters in the gut microbiome of a wood-feeding higher termite.</title>
        <authorList>
            <person name="Liu N."/>
        </authorList>
    </citation>
    <scope>NUCLEOTIDE SEQUENCE</scope>
</reference>
<dbReference type="EMBL" id="JQ844167">
    <property type="protein sequence ID" value="AGS51677.1"/>
    <property type="molecule type" value="Genomic_DNA"/>
</dbReference>
<dbReference type="InterPro" id="IPR049053">
    <property type="entry name" value="AFCA-like_C"/>
</dbReference>
<dbReference type="InterPro" id="IPR027414">
    <property type="entry name" value="GH95_N_dom"/>
</dbReference>
<evidence type="ECO:0000313" key="4">
    <source>
        <dbReference type="EMBL" id="AGS51677.1"/>
    </source>
</evidence>
<dbReference type="PANTHER" id="PTHR31084">
    <property type="entry name" value="ALPHA-L-FUCOSIDASE 2"/>
    <property type="match status" value="1"/>
</dbReference>
<dbReference type="GO" id="GO:0005975">
    <property type="term" value="P:carbohydrate metabolic process"/>
    <property type="evidence" value="ECO:0007669"/>
    <property type="project" value="InterPro"/>
</dbReference>
<dbReference type="InterPro" id="IPR054363">
    <property type="entry name" value="GH95_cat"/>
</dbReference>
<dbReference type="PANTHER" id="PTHR31084:SF18">
    <property type="entry name" value="GLYCOSYL HYDROLASE FAMILY 95 N-TERMINAL DOMAIN-CONTAINING PROTEIN"/>
    <property type="match status" value="1"/>
</dbReference>
<evidence type="ECO:0000259" key="1">
    <source>
        <dbReference type="Pfam" id="PF14498"/>
    </source>
</evidence>
<feature type="domain" description="Glycosyl hydrolase family 95 N-terminal" evidence="1">
    <location>
        <begin position="5"/>
        <end position="254"/>
    </location>
</feature>
<name>A0A806JY43_9BACT</name>
<dbReference type="PIRSF" id="PIRSF007663">
    <property type="entry name" value="UCP007663"/>
    <property type="match status" value="1"/>
</dbReference>
<evidence type="ECO:0000259" key="2">
    <source>
        <dbReference type="Pfam" id="PF21307"/>
    </source>
</evidence>
<evidence type="ECO:0000259" key="3">
    <source>
        <dbReference type="Pfam" id="PF22124"/>
    </source>
</evidence>
<dbReference type="GO" id="GO:0004560">
    <property type="term" value="F:alpha-L-fucosidase activity"/>
    <property type="evidence" value="ECO:0007669"/>
    <property type="project" value="InterPro"/>
</dbReference>
<dbReference type="InterPro" id="IPR016518">
    <property type="entry name" value="Alpha-L-fucosidase"/>
</dbReference>
<dbReference type="Pfam" id="PF22124">
    <property type="entry name" value="Glyco_hydro_95_cat"/>
    <property type="match status" value="1"/>
</dbReference>
<feature type="domain" description="Glycosyl hydrolase family 95 catalytic" evidence="3">
    <location>
        <begin position="274"/>
        <end position="679"/>
    </location>
</feature>